<accession>A0A6M4ISK6</accession>
<dbReference type="AlphaFoldDB" id="A0A6M4ISK6"/>
<dbReference type="EMBL" id="CP053085">
    <property type="protein sequence ID" value="QJR37723.1"/>
    <property type="molecule type" value="Genomic_DNA"/>
</dbReference>
<keyword evidence="1" id="KW-0732">Signal</keyword>
<dbReference type="PANTHER" id="PTHR39328:SF1">
    <property type="entry name" value="BLL2871 PROTEIN"/>
    <property type="match status" value="1"/>
</dbReference>
<evidence type="ECO:0000313" key="3">
    <source>
        <dbReference type="Proteomes" id="UP000500938"/>
    </source>
</evidence>
<dbReference type="Pfam" id="PF06267">
    <property type="entry name" value="DUF1028"/>
    <property type="match status" value="1"/>
</dbReference>
<keyword evidence="3" id="KW-1185">Reference proteome</keyword>
<evidence type="ECO:0000313" key="2">
    <source>
        <dbReference type="EMBL" id="QJR37723.1"/>
    </source>
</evidence>
<reference evidence="2 3" key="1">
    <citation type="submission" date="2020-05" db="EMBL/GenBank/DDBJ databases">
        <title>Complete genome sequence of Gemmatimonas greenlandica TET16.</title>
        <authorList>
            <person name="Zeng Y."/>
        </authorList>
    </citation>
    <scope>NUCLEOTIDE SEQUENCE [LARGE SCALE GENOMIC DNA]</scope>
    <source>
        <strain evidence="2 3">TET16</strain>
    </source>
</reference>
<dbReference type="Gene3D" id="3.60.20.10">
    <property type="entry name" value="Glutamine Phosphoribosylpyrophosphate, subunit 1, domain 1"/>
    <property type="match status" value="1"/>
</dbReference>
<feature type="signal peptide" evidence="1">
    <location>
        <begin position="1"/>
        <end position="23"/>
    </location>
</feature>
<evidence type="ECO:0000256" key="1">
    <source>
        <dbReference type="SAM" id="SignalP"/>
    </source>
</evidence>
<dbReference type="SUPFAM" id="SSF56235">
    <property type="entry name" value="N-terminal nucleophile aminohydrolases (Ntn hydrolases)"/>
    <property type="match status" value="1"/>
</dbReference>
<protein>
    <submittedName>
        <fullName evidence="2">DUF1028 domain-containing protein</fullName>
    </submittedName>
</protein>
<dbReference type="RefSeq" id="WP_171227158.1">
    <property type="nucleotide sequence ID" value="NZ_CP053085.1"/>
</dbReference>
<dbReference type="InterPro" id="IPR029055">
    <property type="entry name" value="Ntn_hydrolases_N"/>
</dbReference>
<organism evidence="2 3">
    <name type="scientific">Gemmatimonas groenlandica</name>
    <dbReference type="NCBI Taxonomy" id="2732249"/>
    <lineage>
        <taxon>Bacteria</taxon>
        <taxon>Pseudomonadati</taxon>
        <taxon>Gemmatimonadota</taxon>
        <taxon>Gemmatimonadia</taxon>
        <taxon>Gemmatimonadales</taxon>
        <taxon>Gemmatimonadaceae</taxon>
        <taxon>Gemmatimonas</taxon>
    </lineage>
</organism>
<dbReference type="InterPro" id="IPR010430">
    <property type="entry name" value="DUF1028"/>
</dbReference>
<gene>
    <name evidence="2" type="ORF">HKW67_20450</name>
</gene>
<proteinExistence type="predicted"/>
<dbReference type="PANTHER" id="PTHR39328">
    <property type="entry name" value="BLL2871 PROTEIN"/>
    <property type="match status" value="1"/>
</dbReference>
<feature type="chain" id="PRO_5027119857" evidence="1">
    <location>
        <begin position="24"/>
        <end position="353"/>
    </location>
</feature>
<dbReference type="Proteomes" id="UP000500938">
    <property type="component" value="Chromosome"/>
</dbReference>
<dbReference type="KEGG" id="ggr:HKW67_20450"/>
<name>A0A6M4ISK6_9BACT</name>
<sequence length="353" mass="37365">MRITMLATVLALSITATPRTGQAQEPYAWRDSLVFHTFSIAAIDPRTGEVGVAVTTRVPCVGNGVPWVRKGVGAVATQASTRTEYGNELLDALARGESPEAALKRALAADSGFQSRQVAVISVDGRSAQHTGTGPNAWAGHRAGTNYVTQGNILVGPEVIEAVAKSFEASEGKPYHLADRLITALNAGFVLGGDKRHGLRTSAAVVVADARPGMSRRSDGQTANINVCENADPVGELRRIYDAVSQTLGYRTLEQFSGGDVYQLKVMLNALGFFKRGETITARGPDANLFTAETVAAVDAFRASDRMGTPAVGGSPAGLVDDETVTRLWAALERTGKATAVRQQLLDGTMIRR</sequence>